<name>A0A6G1L4Z9_9PEZI</name>
<dbReference type="Proteomes" id="UP000799436">
    <property type="component" value="Unassembled WGS sequence"/>
</dbReference>
<proteinExistence type="predicted"/>
<organism evidence="1 2">
    <name type="scientific">Teratosphaeria nubilosa</name>
    <dbReference type="NCBI Taxonomy" id="161662"/>
    <lineage>
        <taxon>Eukaryota</taxon>
        <taxon>Fungi</taxon>
        <taxon>Dikarya</taxon>
        <taxon>Ascomycota</taxon>
        <taxon>Pezizomycotina</taxon>
        <taxon>Dothideomycetes</taxon>
        <taxon>Dothideomycetidae</taxon>
        <taxon>Mycosphaerellales</taxon>
        <taxon>Teratosphaeriaceae</taxon>
        <taxon>Teratosphaeria</taxon>
    </lineage>
</organism>
<dbReference type="EMBL" id="ML995853">
    <property type="protein sequence ID" value="KAF2767662.1"/>
    <property type="molecule type" value="Genomic_DNA"/>
</dbReference>
<evidence type="ECO:0000313" key="1">
    <source>
        <dbReference type="EMBL" id="KAF2767662.1"/>
    </source>
</evidence>
<dbReference type="AlphaFoldDB" id="A0A6G1L4Z9"/>
<evidence type="ECO:0000313" key="2">
    <source>
        <dbReference type="Proteomes" id="UP000799436"/>
    </source>
</evidence>
<sequence length="90" mass="9690">MTAAACSWQPARRPVLLAPPRALMLTVAVGQMQHEHEPPVSSIQSLRSNAMTYFLEGLGGVTGARLTPMLRSWLGCVVDGWSSVLRSEGV</sequence>
<keyword evidence="2" id="KW-1185">Reference proteome</keyword>
<accession>A0A6G1L4Z9</accession>
<protein>
    <submittedName>
        <fullName evidence="1">Uncharacterized protein</fullName>
    </submittedName>
</protein>
<gene>
    <name evidence="1" type="ORF">EJ03DRAFT_329001</name>
</gene>
<reference evidence="1" key="1">
    <citation type="journal article" date="2020" name="Stud. Mycol.">
        <title>101 Dothideomycetes genomes: a test case for predicting lifestyles and emergence of pathogens.</title>
        <authorList>
            <person name="Haridas S."/>
            <person name="Albert R."/>
            <person name="Binder M."/>
            <person name="Bloem J."/>
            <person name="Labutti K."/>
            <person name="Salamov A."/>
            <person name="Andreopoulos B."/>
            <person name="Baker S."/>
            <person name="Barry K."/>
            <person name="Bills G."/>
            <person name="Bluhm B."/>
            <person name="Cannon C."/>
            <person name="Castanera R."/>
            <person name="Culley D."/>
            <person name="Daum C."/>
            <person name="Ezra D."/>
            <person name="Gonzalez J."/>
            <person name="Henrissat B."/>
            <person name="Kuo A."/>
            <person name="Liang C."/>
            <person name="Lipzen A."/>
            <person name="Lutzoni F."/>
            <person name="Magnuson J."/>
            <person name="Mondo S."/>
            <person name="Nolan M."/>
            <person name="Ohm R."/>
            <person name="Pangilinan J."/>
            <person name="Park H.-J."/>
            <person name="Ramirez L."/>
            <person name="Alfaro M."/>
            <person name="Sun H."/>
            <person name="Tritt A."/>
            <person name="Yoshinaga Y."/>
            <person name="Zwiers L.-H."/>
            <person name="Turgeon B."/>
            <person name="Goodwin S."/>
            <person name="Spatafora J."/>
            <person name="Crous P."/>
            <person name="Grigoriev I."/>
        </authorList>
    </citation>
    <scope>NUCLEOTIDE SEQUENCE</scope>
    <source>
        <strain evidence="1">CBS 116005</strain>
    </source>
</reference>